<dbReference type="PANTHER" id="PTHR33910:SF1">
    <property type="entry name" value="PROTEIN TRANSLOCASE SUBUNIT SECE"/>
    <property type="match status" value="1"/>
</dbReference>
<dbReference type="AlphaFoldDB" id="A0A948W4M9"/>
<comment type="similarity">
    <text evidence="9">Belongs to the SecE/SEC61-gamma family.</text>
</comment>
<dbReference type="GO" id="GO:0009306">
    <property type="term" value="P:protein secretion"/>
    <property type="evidence" value="ECO:0007669"/>
    <property type="project" value="UniProtKB-UniRule"/>
</dbReference>
<dbReference type="PANTHER" id="PTHR33910">
    <property type="entry name" value="PROTEIN TRANSLOCASE SUBUNIT SECE"/>
    <property type="match status" value="1"/>
</dbReference>
<keyword evidence="5 9" id="KW-0653">Protein transport</keyword>
<evidence type="ECO:0000256" key="7">
    <source>
        <dbReference type="ARBA" id="ARBA00023010"/>
    </source>
</evidence>
<reference evidence="10" key="1">
    <citation type="submission" date="2021-05" db="EMBL/GenBank/DDBJ databases">
        <title>Energy efficiency and biological interactions define the core microbiome of deep oligotrophic groundwater.</title>
        <authorList>
            <person name="Mehrshad M."/>
            <person name="Lopez-Fernandez M."/>
            <person name="Bell E."/>
            <person name="Bernier-Latmani R."/>
            <person name="Bertilsson S."/>
            <person name="Dopson M."/>
        </authorList>
    </citation>
    <scope>NUCLEOTIDE SEQUENCE</scope>
    <source>
        <strain evidence="10">Modern_marine.mb.64</strain>
    </source>
</reference>
<evidence type="ECO:0000256" key="1">
    <source>
        <dbReference type="ARBA" id="ARBA00004370"/>
    </source>
</evidence>
<protein>
    <recommendedName>
        <fullName evidence="9">Protein translocase subunit SecE</fullName>
    </recommendedName>
</protein>
<keyword evidence="7 9" id="KW-0811">Translocation</keyword>
<dbReference type="InterPro" id="IPR001901">
    <property type="entry name" value="Translocase_SecE/Sec61-g"/>
</dbReference>
<evidence type="ECO:0000256" key="4">
    <source>
        <dbReference type="ARBA" id="ARBA00022692"/>
    </source>
</evidence>
<evidence type="ECO:0000256" key="9">
    <source>
        <dbReference type="HAMAP-Rule" id="MF_00422"/>
    </source>
</evidence>
<dbReference type="HAMAP" id="MF_00422">
    <property type="entry name" value="SecE"/>
    <property type="match status" value="1"/>
</dbReference>
<proteinExistence type="inferred from homology"/>
<dbReference type="GO" id="GO:0043952">
    <property type="term" value="P:protein transport by the Sec complex"/>
    <property type="evidence" value="ECO:0007669"/>
    <property type="project" value="UniProtKB-UniRule"/>
</dbReference>
<organism evidence="10 11">
    <name type="scientific">Eiseniibacteriota bacterium</name>
    <dbReference type="NCBI Taxonomy" id="2212470"/>
    <lineage>
        <taxon>Bacteria</taxon>
        <taxon>Candidatus Eiseniibacteriota</taxon>
    </lineage>
</organism>
<keyword evidence="3 9" id="KW-1003">Cell membrane</keyword>
<comment type="caution">
    <text evidence="10">The sequence shown here is derived from an EMBL/GenBank/DDBJ whole genome shotgun (WGS) entry which is preliminary data.</text>
</comment>
<dbReference type="Pfam" id="PF00584">
    <property type="entry name" value="SecE"/>
    <property type="match status" value="1"/>
</dbReference>
<dbReference type="Gene3D" id="1.20.5.1030">
    <property type="entry name" value="Preprotein translocase secy subunit"/>
    <property type="match status" value="1"/>
</dbReference>
<comment type="subunit">
    <text evidence="9">Component of the Sec protein translocase complex. Heterotrimer consisting of SecY, SecE and SecG subunits. The heterotrimers can form oligomers, although 1 heterotrimer is thought to be able to translocate proteins. Interacts with the ribosome. Interacts with SecDF, and other proteins may be involved. Interacts with SecA.</text>
</comment>
<dbReference type="GO" id="GO:0006605">
    <property type="term" value="P:protein targeting"/>
    <property type="evidence" value="ECO:0007669"/>
    <property type="project" value="UniProtKB-UniRule"/>
</dbReference>
<dbReference type="InterPro" id="IPR038379">
    <property type="entry name" value="SecE_sf"/>
</dbReference>
<evidence type="ECO:0000256" key="2">
    <source>
        <dbReference type="ARBA" id="ARBA00022448"/>
    </source>
</evidence>
<feature type="transmembrane region" description="Helical" evidence="9">
    <location>
        <begin position="31"/>
        <end position="50"/>
    </location>
</feature>
<comment type="subcellular location">
    <subcellularLocation>
        <location evidence="9">Cell membrane</location>
        <topology evidence="9">Single-pass membrane protein</topology>
    </subcellularLocation>
    <subcellularLocation>
        <location evidence="1">Membrane</location>
    </subcellularLocation>
</comment>
<evidence type="ECO:0000256" key="3">
    <source>
        <dbReference type="ARBA" id="ARBA00022475"/>
    </source>
</evidence>
<keyword evidence="2 9" id="KW-0813">Transport</keyword>
<dbReference type="InterPro" id="IPR005807">
    <property type="entry name" value="SecE_bac"/>
</dbReference>
<dbReference type="Proteomes" id="UP000777784">
    <property type="component" value="Unassembled WGS sequence"/>
</dbReference>
<evidence type="ECO:0000256" key="8">
    <source>
        <dbReference type="ARBA" id="ARBA00023136"/>
    </source>
</evidence>
<gene>
    <name evidence="9 10" type="primary">secE</name>
    <name evidence="10" type="ORF">KJ970_01180</name>
</gene>
<dbReference type="EMBL" id="JAHJDP010000009">
    <property type="protein sequence ID" value="MBU2689514.1"/>
    <property type="molecule type" value="Genomic_DNA"/>
</dbReference>
<keyword evidence="4 9" id="KW-0812">Transmembrane</keyword>
<accession>A0A948W4M9</accession>
<evidence type="ECO:0000256" key="6">
    <source>
        <dbReference type="ARBA" id="ARBA00022989"/>
    </source>
</evidence>
<comment type="function">
    <text evidence="9">Essential subunit of the Sec protein translocation channel SecYEG. Clamps together the 2 halves of SecY. May contact the channel plug during translocation.</text>
</comment>
<sequence length="62" mass="7064">MSKITELRTFISEVAVESKKVTWPSWADMKASTWVVIIAVFFITFFIFVVDQIVGRIVGLVL</sequence>
<evidence type="ECO:0000313" key="11">
    <source>
        <dbReference type="Proteomes" id="UP000777784"/>
    </source>
</evidence>
<dbReference type="GO" id="GO:0008320">
    <property type="term" value="F:protein transmembrane transporter activity"/>
    <property type="evidence" value="ECO:0007669"/>
    <property type="project" value="UniProtKB-UniRule"/>
</dbReference>
<dbReference type="GO" id="GO:0065002">
    <property type="term" value="P:intracellular protein transmembrane transport"/>
    <property type="evidence" value="ECO:0007669"/>
    <property type="project" value="UniProtKB-UniRule"/>
</dbReference>
<dbReference type="GO" id="GO:0005886">
    <property type="term" value="C:plasma membrane"/>
    <property type="evidence" value="ECO:0007669"/>
    <property type="project" value="UniProtKB-SubCell"/>
</dbReference>
<keyword evidence="6 9" id="KW-1133">Transmembrane helix</keyword>
<evidence type="ECO:0000313" key="10">
    <source>
        <dbReference type="EMBL" id="MBU2689514.1"/>
    </source>
</evidence>
<keyword evidence="8 9" id="KW-0472">Membrane</keyword>
<name>A0A948W4M9_UNCEI</name>
<evidence type="ECO:0000256" key="5">
    <source>
        <dbReference type="ARBA" id="ARBA00022927"/>
    </source>
</evidence>
<dbReference type="NCBIfam" id="TIGR00964">
    <property type="entry name" value="secE_bact"/>
    <property type="match status" value="1"/>
</dbReference>